<reference evidence="3 4" key="1">
    <citation type="submission" date="2024-09" db="EMBL/GenBank/DDBJ databases">
        <authorList>
            <person name="Sun Q."/>
            <person name="Mori K."/>
        </authorList>
    </citation>
    <scope>NUCLEOTIDE SEQUENCE [LARGE SCALE GENOMIC DNA]</scope>
    <source>
        <strain evidence="3 4">CCM 8543</strain>
    </source>
</reference>
<comment type="caution">
    <text evidence="3">The sequence shown here is derived from an EMBL/GenBank/DDBJ whole genome shotgun (WGS) entry which is preliminary data.</text>
</comment>
<protein>
    <submittedName>
        <fullName evidence="3">ROK family transcriptional regulator</fullName>
    </submittedName>
</protein>
<organism evidence="3 4">
    <name type="scientific">Chelativorans intermedius</name>
    <dbReference type="NCBI Taxonomy" id="515947"/>
    <lineage>
        <taxon>Bacteria</taxon>
        <taxon>Pseudomonadati</taxon>
        <taxon>Pseudomonadota</taxon>
        <taxon>Alphaproteobacteria</taxon>
        <taxon>Hyphomicrobiales</taxon>
        <taxon>Phyllobacteriaceae</taxon>
        <taxon>Chelativorans</taxon>
    </lineage>
</organism>
<dbReference type="Gene3D" id="1.10.10.10">
    <property type="entry name" value="Winged helix-like DNA-binding domain superfamily/Winged helix DNA-binding domain"/>
    <property type="match status" value="1"/>
</dbReference>
<dbReference type="SUPFAM" id="SSF53067">
    <property type="entry name" value="Actin-like ATPase domain"/>
    <property type="match status" value="1"/>
</dbReference>
<dbReference type="SUPFAM" id="SSF46785">
    <property type="entry name" value="Winged helix' DNA-binding domain"/>
    <property type="match status" value="1"/>
</dbReference>
<evidence type="ECO:0000313" key="4">
    <source>
        <dbReference type="Proteomes" id="UP001589755"/>
    </source>
</evidence>
<dbReference type="EMBL" id="JBHLXD010000018">
    <property type="protein sequence ID" value="MFC0209164.1"/>
    <property type="molecule type" value="Genomic_DNA"/>
</dbReference>
<dbReference type="InterPro" id="IPR036390">
    <property type="entry name" value="WH_DNA-bd_sf"/>
</dbReference>
<comment type="similarity">
    <text evidence="1">Belongs to the ROK (NagC/XylR) family.</text>
</comment>
<name>A0ABV6D950_9HYPH</name>
<proteinExistence type="inferred from homology"/>
<dbReference type="Gene3D" id="3.30.420.40">
    <property type="match status" value="2"/>
</dbReference>
<dbReference type="RefSeq" id="WP_378074666.1">
    <property type="nucleotide sequence ID" value="NZ_JAODNW010000010.1"/>
</dbReference>
<dbReference type="InterPro" id="IPR036388">
    <property type="entry name" value="WH-like_DNA-bd_sf"/>
</dbReference>
<dbReference type="Pfam" id="PF13412">
    <property type="entry name" value="HTH_24"/>
    <property type="match status" value="1"/>
</dbReference>
<dbReference type="Pfam" id="PF00480">
    <property type="entry name" value="ROK"/>
    <property type="match status" value="1"/>
</dbReference>
<dbReference type="InterPro" id="IPR000600">
    <property type="entry name" value="ROK"/>
</dbReference>
<dbReference type="PANTHER" id="PTHR18964">
    <property type="entry name" value="ROK (REPRESSOR, ORF, KINASE) FAMILY"/>
    <property type="match status" value="1"/>
</dbReference>
<evidence type="ECO:0000256" key="1">
    <source>
        <dbReference type="ARBA" id="ARBA00006479"/>
    </source>
</evidence>
<dbReference type="PANTHER" id="PTHR18964:SF149">
    <property type="entry name" value="BIFUNCTIONAL UDP-N-ACETYLGLUCOSAMINE 2-EPIMERASE_N-ACETYLMANNOSAMINE KINASE"/>
    <property type="match status" value="1"/>
</dbReference>
<sequence>MDGGLARQNDGAAAPRRGLGTNQSGMRDYNQRLVLSLLRRHGSLAKTEIARMTGLSAQTVSVIMRELEADALLVRGDPQRGKVGQPSIPMSLNPEGAFFLGLKIGRRSSEMALIDFRGAIRRMCQHSYAYPTPEDTIAFVTKDLATLEKTLDRRRWARVAGLGIAMPFELWSWADAAGAPPGAMDGWRHTDIRAALAERCPFPVYLQNDATAACGAELVFGHPPAQGDFIYFYVGAFVGGGIALGGRLFSGSTGNAGALGSMPVPDPAGTMRQLIDVASISVLEKTLVARGLDATGLWTSPDDWGELGEDLERWVDGAAHGLAHAILAATAVIDFQSAIIDGWLPLAVRAALVARTAHHLSQLDSEGLTLPAVREGTVGRHARALGGASLPLAERFLVGAQSAL</sequence>
<keyword evidence="4" id="KW-1185">Reference proteome</keyword>
<evidence type="ECO:0000256" key="2">
    <source>
        <dbReference type="SAM" id="MobiDB-lite"/>
    </source>
</evidence>
<dbReference type="CDD" id="cd23763">
    <property type="entry name" value="ASKHA_ATPase_ROK"/>
    <property type="match status" value="1"/>
</dbReference>
<evidence type="ECO:0000313" key="3">
    <source>
        <dbReference type="EMBL" id="MFC0209164.1"/>
    </source>
</evidence>
<gene>
    <name evidence="3" type="ORF">ACFFJ2_12225</name>
</gene>
<dbReference type="Proteomes" id="UP001589755">
    <property type="component" value="Unassembled WGS sequence"/>
</dbReference>
<dbReference type="InterPro" id="IPR043129">
    <property type="entry name" value="ATPase_NBD"/>
</dbReference>
<accession>A0ABV6D950</accession>
<feature type="region of interest" description="Disordered" evidence="2">
    <location>
        <begin position="1"/>
        <end position="25"/>
    </location>
</feature>